<sequence length="398" mass="45637">MDKWNFMKSSGMSSNLPWLHHQNVRQEPTASLVVSHPTFNSQDNDKSLRKRKFYSDELEERSSNKMFLTEEKMIKELETLSLELSNTNDEVNNYTLSSLAQIDDRKEQTPIVVELGENDDEIDIPTNLTDFSTKSITETDEDDVLETANEKQRFELHQLVKENWKRNGNLIETDETNLLNKLFELERKKLSMQLVPYMSVIPSHLRTENISQSNTSVKIEEQVDDDKDVSTITVSTTAENQSDKNTNIDGNHLFKKPFAVKKIPSSDNYTVEEPPEIERKTQRTMKRSYSQSARFNNNLTIVEIKDNIPSETYCDSFNDDSRCRESQPSHTVSEPATPRLLDSGLSYGTSSLPLNNSSVRITEFFDKNDFSSSFDDDMVSISSSDVEKMDADSIIDME</sequence>
<dbReference type="Proteomes" id="UP000677228">
    <property type="component" value="Unassembled WGS sequence"/>
</dbReference>
<organism evidence="3 6">
    <name type="scientific">Didymodactylos carnosus</name>
    <dbReference type="NCBI Taxonomy" id="1234261"/>
    <lineage>
        <taxon>Eukaryota</taxon>
        <taxon>Metazoa</taxon>
        <taxon>Spiralia</taxon>
        <taxon>Gnathifera</taxon>
        <taxon>Rotifera</taxon>
        <taxon>Eurotatoria</taxon>
        <taxon>Bdelloidea</taxon>
        <taxon>Philodinida</taxon>
        <taxon>Philodinidae</taxon>
        <taxon>Didymodactylos</taxon>
    </lineage>
</organism>
<accession>A0A814LBU3</accession>
<evidence type="ECO:0000313" key="3">
    <source>
        <dbReference type="EMBL" id="CAF1063023.1"/>
    </source>
</evidence>
<dbReference type="AlphaFoldDB" id="A0A814LBU3"/>
<evidence type="ECO:0000256" key="1">
    <source>
        <dbReference type="SAM" id="MobiDB-lite"/>
    </source>
</evidence>
<dbReference type="EMBL" id="CAJNOK010000368">
    <property type="protein sequence ID" value="CAF0748262.1"/>
    <property type="molecule type" value="Genomic_DNA"/>
</dbReference>
<protein>
    <submittedName>
        <fullName evidence="3">Uncharacterized protein</fullName>
    </submittedName>
</protein>
<reference evidence="3" key="1">
    <citation type="submission" date="2021-02" db="EMBL/GenBank/DDBJ databases">
        <authorList>
            <person name="Nowell W R."/>
        </authorList>
    </citation>
    <scope>NUCLEOTIDE SEQUENCE</scope>
</reference>
<evidence type="ECO:0000313" key="5">
    <source>
        <dbReference type="EMBL" id="CAF3831004.1"/>
    </source>
</evidence>
<dbReference type="EMBL" id="CAJNOQ010004515">
    <property type="protein sequence ID" value="CAF1063023.1"/>
    <property type="molecule type" value="Genomic_DNA"/>
</dbReference>
<dbReference type="EMBL" id="CAJOBA010000368">
    <property type="protein sequence ID" value="CAF3526577.1"/>
    <property type="molecule type" value="Genomic_DNA"/>
</dbReference>
<gene>
    <name evidence="3" type="ORF">GPM918_LOCUS16879</name>
    <name evidence="2" type="ORF">OVA965_LOCUS1855</name>
    <name evidence="5" type="ORF">SRO942_LOCUS16874</name>
    <name evidence="4" type="ORF">TMI583_LOCUS1855</name>
</gene>
<dbReference type="EMBL" id="CAJOBC010004514">
    <property type="protein sequence ID" value="CAF3831004.1"/>
    <property type="molecule type" value="Genomic_DNA"/>
</dbReference>
<comment type="caution">
    <text evidence="3">The sequence shown here is derived from an EMBL/GenBank/DDBJ whole genome shotgun (WGS) entry which is preliminary data.</text>
</comment>
<dbReference type="OrthoDB" id="10042552at2759"/>
<dbReference type="Proteomes" id="UP000663829">
    <property type="component" value="Unassembled WGS sequence"/>
</dbReference>
<proteinExistence type="predicted"/>
<dbReference type="Proteomes" id="UP000681722">
    <property type="component" value="Unassembled WGS sequence"/>
</dbReference>
<dbReference type="Proteomes" id="UP000682733">
    <property type="component" value="Unassembled WGS sequence"/>
</dbReference>
<feature type="region of interest" description="Disordered" evidence="1">
    <location>
        <begin position="319"/>
        <end position="341"/>
    </location>
</feature>
<evidence type="ECO:0000313" key="6">
    <source>
        <dbReference type="Proteomes" id="UP000663829"/>
    </source>
</evidence>
<name>A0A814LBU3_9BILA</name>
<keyword evidence="6" id="KW-1185">Reference proteome</keyword>
<evidence type="ECO:0000313" key="2">
    <source>
        <dbReference type="EMBL" id="CAF0748262.1"/>
    </source>
</evidence>
<evidence type="ECO:0000313" key="4">
    <source>
        <dbReference type="EMBL" id="CAF3526577.1"/>
    </source>
</evidence>